<evidence type="ECO:0000313" key="5">
    <source>
        <dbReference type="EMBL" id="EPS31245.1"/>
    </source>
</evidence>
<dbReference type="PANTHER" id="PTHR13486:SF2">
    <property type="entry name" value="SPLICING FACTOR C9ORF78"/>
    <property type="match status" value="1"/>
</dbReference>
<keyword evidence="6" id="KW-1185">Reference proteome</keyword>
<dbReference type="EMBL" id="KB644413">
    <property type="protein sequence ID" value="EPS31245.1"/>
    <property type="molecule type" value="Genomic_DNA"/>
</dbReference>
<dbReference type="GO" id="GO:0000398">
    <property type="term" value="P:mRNA splicing, via spliceosome"/>
    <property type="evidence" value="ECO:0007669"/>
    <property type="project" value="TreeGrafter"/>
</dbReference>
<sequence length="338" mass="37602">MDTEVEVTPQNLFRSAKRRKFARRRQDSDGETPTATATESASENPAKASRTPEPIVRDESDESEHATGVVRLRRPKALHKGGIGFSATARPSSKAENAQTALVSSEDQEKETIQAMADRFQTYTGQGEDVDKHMMAYIDAEMAKRFRRGPVSEDVSTEQPDPRPASGMTASTGQPLGRLPASLGKLHEIDLGQETKLQNIARTQAAARRLAGQEDSQQTDESKQSADRAGSSGKQWRNRKRRTSADIERDRLVEEILRESKLDVYDEPLEEPQGDDQAADDRIAEQFRRDFYDAIQSRRRNRPAKTAKQTDVPRGPKLGGSRSARAAMRESQAKAARK</sequence>
<feature type="compositionally biased region" description="Basic and acidic residues" evidence="4">
    <location>
        <begin position="243"/>
        <end position="264"/>
    </location>
</feature>
<dbReference type="PhylomeDB" id="S7ZKT5"/>
<dbReference type="eggNOG" id="ENOG502S5M8">
    <property type="taxonomic scope" value="Eukaryota"/>
</dbReference>
<dbReference type="Proteomes" id="UP000019376">
    <property type="component" value="Unassembled WGS sequence"/>
</dbReference>
<feature type="compositionally biased region" description="Basic and acidic residues" evidence="4">
    <location>
        <begin position="279"/>
        <end position="292"/>
    </location>
</feature>
<proteinExistence type="inferred from homology"/>
<dbReference type="AlphaFoldDB" id="S7ZKT5"/>
<feature type="region of interest" description="Disordered" evidence="4">
    <location>
        <begin position="200"/>
        <end position="338"/>
    </location>
</feature>
<dbReference type="GO" id="GO:0005681">
    <property type="term" value="C:spliceosomal complex"/>
    <property type="evidence" value="ECO:0007669"/>
    <property type="project" value="TreeGrafter"/>
</dbReference>
<feature type="compositionally biased region" description="Polar residues" evidence="4">
    <location>
        <begin position="89"/>
        <end position="105"/>
    </location>
</feature>
<comment type="subcellular location">
    <subcellularLocation>
        <location evidence="1">Nucleus</location>
    </subcellularLocation>
</comment>
<accession>S7ZKT5</accession>
<dbReference type="OrthoDB" id="5627at2759"/>
<feature type="compositionally biased region" description="Low complexity" evidence="4">
    <location>
        <begin position="31"/>
        <end position="46"/>
    </location>
</feature>
<evidence type="ECO:0000256" key="2">
    <source>
        <dbReference type="ARBA" id="ARBA00007643"/>
    </source>
</evidence>
<feature type="region of interest" description="Disordered" evidence="4">
    <location>
        <begin position="1"/>
        <end position="109"/>
    </location>
</feature>
<evidence type="ECO:0008006" key="7">
    <source>
        <dbReference type="Google" id="ProtNLM"/>
    </source>
</evidence>
<evidence type="ECO:0000256" key="4">
    <source>
        <dbReference type="SAM" id="MobiDB-lite"/>
    </source>
</evidence>
<organism evidence="5 6">
    <name type="scientific">Penicillium oxalicum (strain 114-2 / CGMCC 5302)</name>
    <name type="common">Penicillium decumbens</name>
    <dbReference type="NCBI Taxonomy" id="933388"/>
    <lineage>
        <taxon>Eukaryota</taxon>
        <taxon>Fungi</taxon>
        <taxon>Dikarya</taxon>
        <taxon>Ascomycota</taxon>
        <taxon>Pezizomycotina</taxon>
        <taxon>Eurotiomycetes</taxon>
        <taxon>Eurotiomycetidae</taxon>
        <taxon>Eurotiales</taxon>
        <taxon>Aspergillaceae</taxon>
        <taxon>Penicillium</taxon>
    </lineage>
</organism>
<dbReference type="InterPro" id="IPR010756">
    <property type="entry name" value="Tls1-like"/>
</dbReference>
<protein>
    <recommendedName>
        <fullName evidence="7">Hepatocellular carcinoma-associated antigen 59-domain-containing protein</fullName>
    </recommendedName>
</protein>
<evidence type="ECO:0000256" key="3">
    <source>
        <dbReference type="ARBA" id="ARBA00023242"/>
    </source>
</evidence>
<gene>
    <name evidence="5" type="ORF">PDE_06200</name>
</gene>
<feature type="region of interest" description="Disordered" evidence="4">
    <location>
        <begin position="146"/>
        <end position="187"/>
    </location>
</feature>
<comment type="similarity">
    <text evidence="2">Belongs to the TLS1 family.</text>
</comment>
<dbReference type="PANTHER" id="PTHR13486">
    <property type="entry name" value="TELOMERE LENGTH AND SILENCING PROTEIN 1 TLS1 FAMILY MEMBER"/>
    <property type="match status" value="1"/>
</dbReference>
<reference evidence="5 6" key="1">
    <citation type="journal article" date="2013" name="PLoS ONE">
        <title>Genomic and secretomic analyses reveal unique features of the lignocellulolytic enzyme system of Penicillium decumbens.</title>
        <authorList>
            <person name="Liu G."/>
            <person name="Zhang L."/>
            <person name="Wei X."/>
            <person name="Zou G."/>
            <person name="Qin Y."/>
            <person name="Ma L."/>
            <person name="Li J."/>
            <person name="Zheng H."/>
            <person name="Wang S."/>
            <person name="Wang C."/>
            <person name="Xun L."/>
            <person name="Zhao G.-P."/>
            <person name="Zhou Z."/>
            <person name="Qu Y."/>
        </authorList>
    </citation>
    <scope>NUCLEOTIDE SEQUENCE [LARGE SCALE GENOMIC DNA]</scope>
    <source>
        <strain evidence="6">114-2 / CGMCC 5302</strain>
    </source>
</reference>
<dbReference type="HOGENOM" id="CLU_047429_0_0_1"/>
<evidence type="ECO:0000256" key="1">
    <source>
        <dbReference type="ARBA" id="ARBA00004123"/>
    </source>
</evidence>
<feature type="compositionally biased region" description="Acidic residues" evidence="4">
    <location>
        <begin position="265"/>
        <end position="278"/>
    </location>
</feature>
<dbReference type="Pfam" id="PF07052">
    <property type="entry name" value="Hep_59"/>
    <property type="match status" value="1"/>
</dbReference>
<name>S7ZKT5_PENO1</name>
<keyword evidence="3" id="KW-0539">Nucleus</keyword>
<evidence type="ECO:0000313" key="6">
    <source>
        <dbReference type="Proteomes" id="UP000019376"/>
    </source>
</evidence>